<dbReference type="KEGG" id="mcub:MCBB_0669"/>
<dbReference type="EMBL" id="LT607756">
    <property type="protein sequence ID" value="SCG85242.1"/>
    <property type="molecule type" value="Genomic_DNA"/>
</dbReference>
<dbReference type="RefSeq" id="WP_071906431.1">
    <property type="nucleotide sequence ID" value="NZ_LT607756.1"/>
</dbReference>
<dbReference type="AlphaFoldDB" id="A0A1D3L0R2"/>
<keyword evidence="2" id="KW-1185">Reference proteome</keyword>
<protein>
    <submittedName>
        <fullName evidence="1">GCN5-related N-acetyl-transferase</fullName>
    </submittedName>
</protein>
<accession>A0A1D3L0R2</accession>
<organism evidence="1 2">
    <name type="scientific">Methanobacterium congolense</name>
    <dbReference type="NCBI Taxonomy" id="118062"/>
    <lineage>
        <taxon>Archaea</taxon>
        <taxon>Methanobacteriati</taxon>
        <taxon>Methanobacteriota</taxon>
        <taxon>Methanomada group</taxon>
        <taxon>Methanobacteria</taxon>
        <taxon>Methanobacteriales</taxon>
        <taxon>Methanobacteriaceae</taxon>
        <taxon>Methanobacterium</taxon>
    </lineage>
</organism>
<keyword evidence="1" id="KW-0808">Transferase</keyword>
<sequence>MEIKDKVQEIFQENNWDKRLIDHVSAEFDENGKFKAMINYDKEEFILKHVWVREDFRGTGFTQDFLRLVFEKHIFMFVWEPNEGFIKAMVKAGLGLHLKIQRMDVWCLIPQMLSDSSTGFISRHDYLVKKKGQYYHLGTGPDKKTIVVTPLIKDLNKITKEEAELISKDKNIITKKWSLIWKRCNNRMSILVQEFSKAWTDDKKIAYQTKLENSKSFLDNYFNHSIKQYEQMKEDMDCLENK</sequence>
<evidence type="ECO:0000313" key="2">
    <source>
        <dbReference type="Proteomes" id="UP000094707"/>
    </source>
</evidence>
<evidence type="ECO:0000313" key="1">
    <source>
        <dbReference type="EMBL" id="SCG85242.1"/>
    </source>
</evidence>
<proteinExistence type="predicted"/>
<dbReference type="PATRIC" id="fig|129848.4.peg.677"/>
<dbReference type="GO" id="GO:0016740">
    <property type="term" value="F:transferase activity"/>
    <property type="evidence" value="ECO:0007669"/>
    <property type="project" value="UniProtKB-KW"/>
</dbReference>
<gene>
    <name evidence="1" type="ORF">MCBB_0669</name>
</gene>
<dbReference type="Proteomes" id="UP000094707">
    <property type="component" value="Chromosome I"/>
</dbReference>
<reference evidence="1 2" key="1">
    <citation type="submission" date="2016-08" db="EMBL/GenBank/DDBJ databases">
        <authorList>
            <person name="Seilhamer J.J."/>
        </authorList>
    </citation>
    <scope>NUCLEOTIDE SEQUENCE [LARGE SCALE GENOMIC DNA]</scope>
    <source>
        <strain evidence="1">Buetzberg</strain>
    </source>
</reference>
<dbReference type="GeneID" id="30411523"/>
<name>A0A1D3L0R2_9EURY</name>